<evidence type="ECO:0000259" key="8">
    <source>
        <dbReference type="Pfam" id="PF02900"/>
    </source>
</evidence>
<evidence type="ECO:0000256" key="1">
    <source>
        <dbReference type="ARBA" id="ARBA00001947"/>
    </source>
</evidence>
<evidence type="ECO:0000256" key="6">
    <source>
        <dbReference type="SAM" id="MobiDB-lite"/>
    </source>
</evidence>
<keyword evidence="3" id="KW-0479">Metal-binding</keyword>
<dbReference type="Proteomes" id="UP000075604">
    <property type="component" value="Unassembled WGS sequence"/>
</dbReference>
<dbReference type="InterPro" id="IPR004183">
    <property type="entry name" value="Xdiol_dOase_suB"/>
</dbReference>
<protein>
    <submittedName>
        <fullName evidence="9">Dioxygenase</fullName>
    </submittedName>
</protein>
<feature type="domain" description="Extradiol ring-cleavage dioxygenase class III enzyme subunit B" evidence="8">
    <location>
        <begin position="81"/>
        <end position="288"/>
    </location>
</feature>
<sequence length="315" mass="33717">MDRRAALKLLLAAGGAAPIAGAACRRPTPTTSSSASTTGATSIATEGGFMSETHDKAHAGRMPALFLAHGSPFLLDDRAWVAELRAWAQAMPRPKAILMLSAHWVDAPATVGATETVPLVYDFYNFPEKYYRVTYPAPGAPALARRVRELLGRVGPVAEDPRRGLDHGAYVPLVCMYPDADIPVLQISLPTLSPAPLLEVGRALAPLRDEGVLLIGSGFLTHNLRAADWRGDAVAQPWATEFDAWCAEVLGRRDVDALLDYRRRAPGVKMALPTHEHFVPVVAALGASIDVSEAAAFPITGLTYGSFTKRSVQFG</sequence>
<keyword evidence="5" id="KW-0560">Oxidoreductase</keyword>
<dbReference type="InterPro" id="IPR014436">
    <property type="entry name" value="Extradiol_dOase_DODA"/>
</dbReference>
<comment type="caution">
    <text evidence="9">The sequence shown here is derived from an EMBL/GenBank/DDBJ whole genome shotgun (WGS) entry which is preliminary data.</text>
</comment>
<evidence type="ECO:0000256" key="2">
    <source>
        <dbReference type="ARBA" id="ARBA00007581"/>
    </source>
</evidence>
<dbReference type="PANTHER" id="PTHR30096">
    <property type="entry name" value="4,5-DOPA DIOXYGENASE EXTRADIOL-LIKE PROTEIN"/>
    <property type="match status" value="1"/>
</dbReference>
<evidence type="ECO:0000256" key="3">
    <source>
        <dbReference type="ARBA" id="ARBA00022723"/>
    </source>
</evidence>
<keyword evidence="4" id="KW-0862">Zinc</keyword>
<keyword evidence="9" id="KW-0223">Dioxygenase</keyword>
<comment type="cofactor">
    <cofactor evidence="1">
        <name>Zn(2+)</name>
        <dbReference type="ChEBI" id="CHEBI:29105"/>
    </cofactor>
</comment>
<dbReference type="SUPFAM" id="SSF53213">
    <property type="entry name" value="LigB-like"/>
    <property type="match status" value="1"/>
</dbReference>
<dbReference type="PANTHER" id="PTHR30096:SF0">
    <property type="entry name" value="4,5-DOPA DIOXYGENASE EXTRADIOL-LIKE PROTEIN"/>
    <property type="match status" value="1"/>
</dbReference>
<feature type="signal peptide" evidence="7">
    <location>
        <begin position="1"/>
        <end position="22"/>
    </location>
</feature>
<dbReference type="PROSITE" id="PS51257">
    <property type="entry name" value="PROKAR_LIPOPROTEIN"/>
    <property type="match status" value="1"/>
</dbReference>
<evidence type="ECO:0000313" key="10">
    <source>
        <dbReference type="Proteomes" id="UP000075604"/>
    </source>
</evidence>
<dbReference type="Gene3D" id="3.40.830.10">
    <property type="entry name" value="LigB-like"/>
    <property type="match status" value="1"/>
</dbReference>
<dbReference type="Pfam" id="PF02900">
    <property type="entry name" value="LigB"/>
    <property type="match status" value="1"/>
</dbReference>
<feature type="chain" id="PRO_5007566338" evidence="7">
    <location>
        <begin position="23"/>
        <end position="315"/>
    </location>
</feature>
<dbReference type="GO" id="GO:0008198">
    <property type="term" value="F:ferrous iron binding"/>
    <property type="evidence" value="ECO:0007669"/>
    <property type="project" value="InterPro"/>
</dbReference>
<evidence type="ECO:0000256" key="4">
    <source>
        <dbReference type="ARBA" id="ARBA00022833"/>
    </source>
</evidence>
<organism evidence="9 10">
    <name type="scientific">Sorangium cellulosum</name>
    <name type="common">Polyangium cellulosum</name>
    <dbReference type="NCBI Taxonomy" id="56"/>
    <lineage>
        <taxon>Bacteria</taxon>
        <taxon>Pseudomonadati</taxon>
        <taxon>Myxococcota</taxon>
        <taxon>Polyangia</taxon>
        <taxon>Polyangiales</taxon>
        <taxon>Polyangiaceae</taxon>
        <taxon>Sorangium</taxon>
    </lineage>
</organism>
<proteinExistence type="inferred from homology"/>
<dbReference type="GO" id="GO:0008270">
    <property type="term" value="F:zinc ion binding"/>
    <property type="evidence" value="ECO:0007669"/>
    <property type="project" value="InterPro"/>
</dbReference>
<comment type="similarity">
    <text evidence="2">Belongs to the DODA-type extradiol aromatic ring-opening dioxygenase family.</text>
</comment>
<dbReference type="AlphaFoldDB" id="A0A150PYQ5"/>
<dbReference type="EMBL" id="JELX01000889">
    <property type="protein sequence ID" value="KYF60498.1"/>
    <property type="molecule type" value="Genomic_DNA"/>
</dbReference>
<gene>
    <name evidence="9" type="ORF">BE04_27240</name>
</gene>
<keyword evidence="7" id="KW-0732">Signal</keyword>
<feature type="region of interest" description="Disordered" evidence="6">
    <location>
        <begin position="22"/>
        <end position="42"/>
    </location>
</feature>
<dbReference type="GO" id="GO:0016702">
    <property type="term" value="F:oxidoreductase activity, acting on single donors with incorporation of molecular oxygen, incorporation of two atoms of oxygen"/>
    <property type="evidence" value="ECO:0007669"/>
    <property type="project" value="UniProtKB-ARBA"/>
</dbReference>
<dbReference type="CDD" id="cd07363">
    <property type="entry name" value="45_DOPA_Dioxygenase"/>
    <property type="match status" value="1"/>
</dbReference>
<evidence type="ECO:0000313" key="9">
    <source>
        <dbReference type="EMBL" id="KYF60498.1"/>
    </source>
</evidence>
<evidence type="ECO:0000256" key="7">
    <source>
        <dbReference type="SAM" id="SignalP"/>
    </source>
</evidence>
<dbReference type="PIRSF" id="PIRSF006157">
    <property type="entry name" value="Doxgns_DODA"/>
    <property type="match status" value="1"/>
</dbReference>
<reference evidence="9 10" key="1">
    <citation type="submission" date="2014-02" db="EMBL/GenBank/DDBJ databases">
        <title>The small core and large imbalanced accessory genome model reveals a collaborative survival strategy of Sorangium cellulosum strains in nature.</title>
        <authorList>
            <person name="Han K."/>
            <person name="Peng R."/>
            <person name="Blom J."/>
            <person name="Li Y.-Z."/>
        </authorList>
    </citation>
    <scope>NUCLEOTIDE SEQUENCE [LARGE SCALE GENOMIC DNA]</scope>
    <source>
        <strain evidence="9 10">So0157-18</strain>
    </source>
</reference>
<accession>A0A150PYQ5</accession>
<evidence type="ECO:0000256" key="5">
    <source>
        <dbReference type="ARBA" id="ARBA00023002"/>
    </source>
</evidence>
<name>A0A150PYQ5_SORCE</name>